<protein>
    <submittedName>
        <fullName evidence="4">Pitrilysin family protein</fullName>
    </submittedName>
</protein>
<dbReference type="InterPro" id="IPR011249">
    <property type="entry name" value="Metalloenz_LuxS/M16"/>
</dbReference>
<evidence type="ECO:0000256" key="1">
    <source>
        <dbReference type="SAM" id="Coils"/>
    </source>
</evidence>
<name>A0AAW9S822_9BACT</name>
<dbReference type="InterPro" id="IPR050361">
    <property type="entry name" value="MPP/UQCRC_Complex"/>
</dbReference>
<dbReference type="AlphaFoldDB" id="A0AAW9S822"/>
<proteinExistence type="predicted"/>
<dbReference type="Gene3D" id="3.30.830.10">
    <property type="entry name" value="Metalloenzyme, LuxS/M16 peptidase-like"/>
    <property type="match status" value="2"/>
</dbReference>
<feature type="domain" description="Peptidase M16 C-terminal" evidence="3">
    <location>
        <begin position="183"/>
        <end position="357"/>
    </location>
</feature>
<dbReference type="EMBL" id="JBDKWZ010000009">
    <property type="protein sequence ID" value="MEN7549652.1"/>
    <property type="molecule type" value="Genomic_DNA"/>
</dbReference>
<gene>
    <name evidence="4" type="ORF">AAG747_17135</name>
</gene>
<dbReference type="PANTHER" id="PTHR11851:SF224">
    <property type="entry name" value="PROCESSING PROTEASE"/>
    <property type="match status" value="1"/>
</dbReference>
<dbReference type="Pfam" id="PF05193">
    <property type="entry name" value="Peptidase_M16_C"/>
    <property type="match status" value="1"/>
</dbReference>
<reference evidence="4 5" key="1">
    <citation type="submission" date="2024-04" db="EMBL/GenBank/DDBJ databases">
        <title>Novel genus in family Flammeovirgaceae.</title>
        <authorList>
            <person name="Nguyen T.H."/>
            <person name="Vuong T.Q."/>
            <person name="Le H."/>
            <person name="Kim S.-G."/>
        </authorList>
    </citation>
    <scope>NUCLEOTIDE SEQUENCE [LARGE SCALE GENOMIC DNA]</scope>
    <source>
        <strain evidence="4 5">JCM 23209</strain>
    </source>
</reference>
<dbReference type="RefSeq" id="WP_346822431.1">
    <property type="nucleotide sequence ID" value="NZ_JBDKWZ010000009.1"/>
</dbReference>
<dbReference type="Pfam" id="PF00675">
    <property type="entry name" value="Peptidase_M16"/>
    <property type="match status" value="1"/>
</dbReference>
<dbReference type="PANTHER" id="PTHR11851">
    <property type="entry name" value="METALLOPROTEASE"/>
    <property type="match status" value="1"/>
</dbReference>
<comment type="caution">
    <text evidence="4">The sequence shown here is derived from an EMBL/GenBank/DDBJ whole genome shotgun (WGS) entry which is preliminary data.</text>
</comment>
<accession>A0AAW9S822</accession>
<evidence type="ECO:0000259" key="3">
    <source>
        <dbReference type="Pfam" id="PF05193"/>
    </source>
</evidence>
<feature type="coiled-coil region" evidence="1">
    <location>
        <begin position="325"/>
        <end position="352"/>
    </location>
</feature>
<evidence type="ECO:0000259" key="2">
    <source>
        <dbReference type="Pfam" id="PF00675"/>
    </source>
</evidence>
<sequence length="423" mass="48648">MKLDRTQAPKFSPIQNFKLKKAESHRLDNGIPFHLIPAGNQPLVNLQLIFKAGKRYEAKEGVSYFTAKMLTEGTTAYSSSQMYEAFDKLGAFFEIQAGFEHLVIEVICLSKHVENVLDLVLEFIAEAQFPESELQKVIGISHQQLKVNLQKNNYLAGILFRETLFGKHHPYGYRQSHEMIDGIKRDDLVQHYQQNILSKEFDVIVAGMVDQSTFQLINQKLGRLPIHPRESKAVSAFSFKPVTGSFYEEKEEALQTSLRIGRLLFPIVHPDRLAFEVFNEILGGYFGSRLMKNIREEKGYTYGIYSSVVSLFQTGYFLIGTDVIKDKRQEVLDEIYKEIKELKDNLVSDEELSLVKNYMAGSFVKSINTPLSVIDYFKTIYFNHLPEDYYDHYVSQIQQVTAEQVHTMANKYFNEDLLEVLVG</sequence>
<feature type="domain" description="Peptidase M16 N-terminal" evidence="2">
    <location>
        <begin position="41"/>
        <end position="147"/>
    </location>
</feature>
<keyword evidence="5" id="KW-1185">Reference proteome</keyword>
<dbReference type="SUPFAM" id="SSF63411">
    <property type="entry name" value="LuxS/MPP-like metallohydrolase"/>
    <property type="match status" value="2"/>
</dbReference>
<dbReference type="InterPro" id="IPR011765">
    <property type="entry name" value="Pept_M16_N"/>
</dbReference>
<organism evidence="4 5">
    <name type="scientific">Rapidithrix thailandica</name>
    <dbReference type="NCBI Taxonomy" id="413964"/>
    <lineage>
        <taxon>Bacteria</taxon>
        <taxon>Pseudomonadati</taxon>
        <taxon>Bacteroidota</taxon>
        <taxon>Cytophagia</taxon>
        <taxon>Cytophagales</taxon>
        <taxon>Flammeovirgaceae</taxon>
        <taxon>Rapidithrix</taxon>
    </lineage>
</organism>
<evidence type="ECO:0000313" key="4">
    <source>
        <dbReference type="EMBL" id="MEN7549652.1"/>
    </source>
</evidence>
<dbReference type="InterPro" id="IPR007863">
    <property type="entry name" value="Peptidase_M16_C"/>
</dbReference>
<dbReference type="Proteomes" id="UP001403385">
    <property type="component" value="Unassembled WGS sequence"/>
</dbReference>
<keyword evidence="1" id="KW-0175">Coiled coil</keyword>
<evidence type="ECO:0000313" key="5">
    <source>
        <dbReference type="Proteomes" id="UP001403385"/>
    </source>
</evidence>
<dbReference type="GO" id="GO:0046872">
    <property type="term" value="F:metal ion binding"/>
    <property type="evidence" value="ECO:0007669"/>
    <property type="project" value="InterPro"/>
</dbReference>